<evidence type="ECO:0000313" key="10">
    <source>
        <dbReference type="Proteomes" id="UP000032544"/>
    </source>
</evidence>
<accession>A0A0D8JE35</accession>
<evidence type="ECO:0000256" key="5">
    <source>
        <dbReference type="ARBA" id="ARBA00023237"/>
    </source>
</evidence>
<feature type="domain" description="SusD-like N-terminal" evidence="8">
    <location>
        <begin position="37"/>
        <end position="228"/>
    </location>
</feature>
<dbReference type="Proteomes" id="UP000032544">
    <property type="component" value="Unassembled WGS sequence"/>
</dbReference>
<keyword evidence="5" id="KW-0998">Cell outer membrane</keyword>
<reference evidence="9 10" key="1">
    <citation type="submission" date="2014-09" db="EMBL/GenBank/DDBJ databases">
        <title>Draft Genome Sequence of Draconibacterium sp. JN14CK-3.</title>
        <authorList>
            <person name="Dong C."/>
            <person name="Lai Q."/>
            <person name="Shao Z."/>
        </authorList>
    </citation>
    <scope>NUCLEOTIDE SEQUENCE [LARGE SCALE GENOMIC DNA]</scope>
    <source>
        <strain evidence="9 10">JN14CK-3</strain>
    </source>
</reference>
<organism evidence="9 10">
    <name type="scientific">Draconibacterium sediminis</name>
    <dbReference type="NCBI Taxonomy" id="1544798"/>
    <lineage>
        <taxon>Bacteria</taxon>
        <taxon>Pseudomonadati</taxon>
        <taxon>Bacteroidota</taxon>
        <taxon>Bacteroidia</taxon>
        <taxon>Marinilabiliales</taxon>
        <taxon>Prolixibacteraceae</taxon>
        <taxon>Draconibacterium</taxon>
    </lineage>
</organism>
<dbReference type="AlphaFoldDB" id="A0A0D8JE35"/>
<gene>
    <name evidence="9" type="ORF">LH29_07205</name>
</gene>
<dbReference type="STRING" id="1544798.LH29_07205"/>
<evidence type="ECO:0000313" key="9">
    <source>
        <dbReference type="EMBL" id="KJF45177.1"/>
    </source>
</evidence>
<comment type="similarity">
    <text evidence="2">Belongs to the SusD family.</text>
</comment>
<dbReference type="GO" id="GO:0009279">
    <property type="term" value="C:cell outer membrane"/>
    <property type="evidence" value="ECO:0007669"/>
    <property type="project" value="UniProtKB-SubCell"/>
</dbReference>
<protein>
    <submittedName>
        <fullName evidence="9">Starch-binding protein</fullName>
    </submittedName>
</protein>
<feature type="domain" description="RagB/SusD" evidence="7">
    <location>
        <begin position="348"/>
        <end position="467"/>
    </location>
</feature>
<dbReference type="PATRIC" id="fig|1544798.3.peg.1447"/>
<dbReference type="PROSITE" id="PS50005">
    <property type="entry name" value="TPR"/>
    <property type="match status" value="1"/>
</dbReference>
<dbReference type="InterPro" id="IPR033985">
    <property type="entry name" value="SusD-like_N"/>
</dbReference>
<evidence type="ECO:0000256" key="6">
    <source>
        <dbReference type="PROSITE-ProRule" id="PRU00339"/>
    </source>
</evidence>
<evidence type="ECO:0000259" key="8">
    <source>
        <dbReference type="Pfam" id="PF14322"/>
    </source>
</evidence>
<evidence type="ECO:0000256" key="2">
    <source>
        <dbReference type="ARBA" id="ARBA00006275"/>
    </source>
</evidence>
<dbReference type="Pfam" id="PF14322">
    <property type="entry name" value="SusD-like_3"/>
    <property type="match status" value="1"/>
</dbReference>
<keyword evidence="3" id="KW-0732">Signal</keyword>
<dbReference type="EMBL" id="JRHC01000001">
    <property type="protein sequence ID" value="KJF45177.1"/>
    <property type="molecule type" value="Genomic_DNA"/>
</dbReference>
<evidence type="ECO:0000256" key="1">
    <source>
        <dbReference type="ARBA" id="ARBA00004442"/>
    </source>
</evidence>
<keyword evidence="4" id="KW-0472">Membrane</keyword>
<dbReference type="RefSeq" id="WP_045027099.1">
    <property type="nucleotide sequence ID" value="NZ_JRHC01000001.1"/>
</dbReference>
<dbReference type="InterPro" id="IPR012944">
    <property type="entry name" value="SusD_RagB_dom"/>
</dbReference>
<evidence type="ECO:0000256" key="4">
    <source>
        <dbReference type="ARBA" id="ARBA00023136"/>
    </source>
</evidence>
<dbReference type="PROSITE" id="PS51257">
    <property type="entry name" value="PROKAR_LIPOPROTEIN"/>
    <property type="match status" value="1"/>
</dbReference>
<dbReference type="Gene3D" id="1.25.40.390">
    <property type="match status" value="1"/>
</dbReference>
<keyword evidence="6" id="KW-0802">TPR repeat</keyword>
<evidence type="ECO:0000259" key="7">
    <source>
        <dbReference type="Pfam" id="PF07980"/>
    </source>
</evidence>
<proteinExistence type="inferred from homology"/>
<comment type="subcellular location">
    <subcellularLocation>
        <location evidence="1">Cell outer membrane</location>
    </subcellularLocation>
</comment>
<dbReference type="SUPFAM" id="SSF48452">
    <property type="entry name" value="TPR-like"/>
    <property type="match status" value="1"/>
</dbReference>
<keyword evidence="10" id="KW-1185">Reference proteome</keyword>
<evidence type="ECO:0000256" key="3">
    <source>
        <dbReference type="ARBA" id="ARBA00022729"/>
    </source>
</evidence>
<dbReference type="Pfam" id="PF07980">
    <property type="entry name" value="SusD_RagB"/>
    <property type="match status" value="1"/>
</dbReference>
<dbReference type="InterPro" id="IPR011990">
    <property type="entry name" value="TPR-like_helical_dom_sf"/>
</dbReference>
<dbReference type="OrthoDB" id="729505at2"/>
<dbReference type="InterPro" id="IPR019734">
    <property type="entry name" value="TPR_rpt"/>
</dbReference>
<name>A0A0D8JE35_9BACT</name>
<feature type="repeat" description="TPR" evidence="6">
    <location>
        <begin position="217"/>
        <end position="250"/>
    </location>
</feature>
<sequence>MIKIFQKITLLSALLLTLGFTACDEYLGVIPKGEKIPETLADFEAMIRYEYGNHRVDVNQALILLNDQWVSPSSLSYYPLYEANYFWDESADRVALNNSDETTYYASYSAINAFNLIISNALTSTEASESEQKEVWAQAKVLRAMTYFNLVNYYADTYEAATASEKLSVPLITSADVNAAYTQVTIQEMYDFILTDMEEALPYLPEVAATVLHPNLGTAYAFYARVYLQMNNYDKALEFANKALDESDVLFDWTTYYEANKDLITNPDSYIRTASPMGFDYIENYSYRHGSTYYSSSEKSLTTERAASFEEGDARFLSRWKLRTVGADTYYYGTLQGYFNYGGITTVEVYLIKAECLARSGDVNGAMEVLNAVRKTRILPEEYSDLTAANTAGAMAKIIQTKRNELILTLTPFCDIRRLNQEGTYSITLSKVVDGETLTLSPESHMWTMPFPQGAIDNPGNGSMVQNVEK</sequence>
<comment type="caution">
    <text evidence="9">The sequence shown here is derived from an EMBL/GenBank/DDBJ whole genome shotgun (WGS) entry which is preliminary data.</text>
</comment>